<gene>
    <name evidence="1" type="ORF">AVEN_207314_1</name>
</gene>
<name>A0A4Y2Q0Z3_ARAVE</name>
<proteinExistence type="predicted"/>
<keyword evidence="2" id="KW-1185">Reference proteome</keyword>
<dbReference type="EMBL" id="BGPR01012823">
    <property type="protein sequence ID" value="GBN57825.1"/>
    <property type="molecule type" value="Genomic_DNA"/>
</dbReference>
<accession>A0A4Y2Q0Z3</accession>
<evidence type="ECO:0000313" key="2">
    <source>
        <dbReference type="Proteomes" id="UP000499080"/>
    </source>
</evidence>
<protein>
    <submittedName>
        <fullName evidence="1">Uncharacterized protein</fullName>
    </submittedName>
</protein>
<organism evidence="1 2">
    <name type="scientific">Araneus ventricosus</name>
    <name type="common">Orbweaver spider</name>
    <name type="synonym">Epeira ventricosa</name>
    <dbReference type="NCBI Taxonomy" id="182803"/>
    <lineage>
        <taxon>Eukaryota</taxon>
        <taxon>Metazoa</taxon>
        <taxon>Ecdysozoa</taxon>
        <taxon>Arthropoda</taxon>
        <taxon>Chelicerata</taxon>
        <taxon>Arachnida</taxon>
        <taxon>Araneae</taxon>
        <taxon>Araneomorphae</taxon>
        <taxon>Entelegynae</taxon>
        <taxon>Araneoidea</taxon>
        <taxon>Araneidae</taxon>
        <taxon>Araneus</taxon>
    </lineage>
</organism>
<comment type="caution">
    <text evidence="1">The sequence shown here is derived from an EMBL/GenBank/DDBJ whole genome shotgun (WGS) entry which is preliminary data.</text>
</comment>
<reference evidence="1 2" key="1">
    <citation type="journal article" date="2019" name="Sci. Rep.">
        <title>Orb-weaving spider Araneus ventricosus genome elucidates the spidroin gene catalogue.</title>
        <authorList>
            <person name="Kono N."/>
            <person name="Nakamura H."/>
            <person name="Ohtoshi R."/>
            <person name="Moran D.A.P."/>
            <person name="Shinohara A."/>
            <person name="Yoshida Y."/>
            <person name="Fujiwara M."/>
            <person name="Mori M."/>
            <person name="Tomita M."/>
            <person name="Arakawa K."/>
        </authorList>
    </citation>
    <scope>NUCLEOTIDE SEQUENCE [LARGE SCALE GENOMIC DNA]</scope>
</reference>
<dbReference type="Proteomes" id="UP000499080">
    <property type="component" value="Unassembled WGS sequence"/>
</dbReference>
<evidence type="ECO:0000313" key="1">
    <source>
        <dbReference type="EMBL" id="GBN57825.1"/>
    </source>
</evidence>
<dbReference type="AlphaFoldDB" id="A0A4Y2Q0Z3"/>
<sequence>MIKKIRGDLNGRKIFNQPAENWLKLVTGSTGGGHWVADVESSFSWDRSSVPVFQLSTTFSERPVSHASQSTTPVRAQRNPLTLWLKHQLYWDVDESLSLKYPKEEVQWDEAWHSPYSAATMPDYFCSNCVMGWSQSLDVYCGSLEQIVHCLLLSDN</sequence>